<evidence type="ECO:0000259" key="9">
    <source>
        <dbReference type="Pfam" id="PF00588"/>
    </source>
</evidence>
<comment type="function">
    <text evidence="6">Methylates the ribose at the nucleotide 34 wobble position in the two leucyl isoacceptors tRNA(Leu)(CmAA) and tRNA(Leu)(cmnm5UmAA). Catalyzes the methyl transfer from S-adenosyl-L-methionine to the 2'-OH of the wobble nucleotide.</text>
</comment>
<dbReference type="GO" id="GO:0005737">
    <property type="term" value="C:cytoplasm"/>
    <property type="evidence" value="ECO:0007669"/>
    <property type="project" value="UniProtKB-SubCell"/>
</dbReference>
<dbReference type="PANTHER" id="PTHR42971">
    <property type="entry name" value="TRNA (CYTIDINE(34)-2'-O)-METHYLTRANSFERASE"/>
    <property type="match status" value="1"/>
</dbReference>
<dbReference type="PATRIC" id="fig|1796491.3.peg.1744"/>
<dbReference type="PANTHER" id="PTHR42971:SF1">
    <property type="entry name" value="TRNA (CYTIDINE(34)-2'-O)-METHYLTRANSFERASE"/>
    <property type="match status" value="1"/>
</dbReference>
<evidence type="ECO:0000256" key="7">
    <source>
        <dbReference type="PIRSR" id="PIRSR029256-1"/>
    </source>
</evidence>
<dbReference type="GO" id="GO:0002132">
    <property type="term" value="P:wobble position uridine ribose methylation"/>
    <property type="evidence" value="ECO:0007669"/>
    <property type="project" value="TreeGrafter"/>
</dbReference>
<feature type="domain" description="tRNA/rRNA methyltransferase SpoU type" evidence="9">
    <location>
        <begin position="2"/>
        <end position="73"/>
    </location>
</feature>
<keyword evidence="2 6" id="KW-0489">Methyltransferase</keyword>
<evidence type="ECO:0000256" key="8">
    <source>
        <dbReference type="SAM" id="MobiDB-lite"/>
    </source>
</evidence>
<dbReference type="Pfam" id="PF00588">
    <property type="entry name" value="SpoU_methylase"/>
    <property type="match status" value="2"/>
</dbReference>
<evidence type="ECO:0000256" key="3">
    <source>
        <dbReference type="ARBA" id="ARBA00022679"/>
    </source>
</evidence>
<dbReference type="GO" id="GO:0003723">
    <property type="term" value="F:RNA binding"/>
    <property type="evidence" value="ECO:0007669"/>
    <property type="project" value="InterPro"/>
</dbReference>
<dbReference type="SUPFAM" id="SSF75217">
    <property type="entry name" value="alpha/beta knot"/>
    <property type="match status" value="2"/>
</dbReference>
<feature type="domain" description="tRNA/rRNA methyltransferase SpoU type" evidence="9">
    <location>
        <begin position="114"/>
        <end position="181"/>
    </location>
</feature>
<comment type="similarity">
    <text evidence="6">Belongs to the class IV-like SAM-binding methyltransferase superfamily. RNA methyltransferase TrmH family. TrmL subfamily.</text>
</comment>
<comment type="subcellular location">
    <subcellularLocation>
        <location evidence="6">Cytoplasm</location>
    </subcellularLocation>
</comment>
<proteinExistence type="inferred from homology"/>
<sequence>MFHVILYQPEIPPNTGNIIRLCANTGCRLHLIRPLGFTLEDKQLIRAGLDYHEFATLRVHDTLLECLESLPHPNPDGTTSHSTSPANNAGQVAGYSPKGEGADVSLRELIATRRVFALTTKGSQAFHQVQYQADDAFLFGPESRGLPAEVLAQFNPGQRVRLPMLPDNRSLNLSNTVAVAVFEAWRQCGFPGAKNQD</sequence>
<dbReference type="EC" id="2.1.1.207" evidence="6"/>
<dbReference type="InterPro" id="IPR029026">
    <property type="entry name" value="tRNA_m1G_MTases_N"/>
</dbReference>
<protein>
    <recommendedName>
        <fullName evidence="6">tRNA (cytidine(34)-2'-O)-methyltransferase</fullName>
        <ecNumber evidence="6">2.1.1.207</ecNumber>
    </recommendedName>
    <alternativeName>
        <fullName evidence="6">tRNA (cytidine/uridine-2'-O-)-methyltransferase TrmL</fullName>
    </alternativeName>
</protein>
<evidence type="ECO:0000256" key="6">
    <source>
        <dbReference type="HAMAP-Rule" id="MF_01885"/>
    </source>
</evidence>
<feature type="compositionally biased region" description="Polar residues" evidence="8">
    <location>
        <begin position="76"/>
        <end position="90"/>
    </location>
</feature>
<organism evidence="10 11">
    <name type="scientific">Candidatus Gallionella acididurans</name>
    <dbReference type="NCBI Taxonomy" id="1796491"/>
    <lineage>
        <taxon>Bacteria</taxon>
        <taxon>Pseudomonadati</taxon>
        <taxon>Pseudomonadota</taxon>
        <taxon>Betaproteobacteria</taxon>
        <taxon>Nitrosomonadales</taxon>
        <taxon>Gallionellaceae</taxon>
        <taxon>Gallionella</taxon>
    </lineage>
</organism>
<dbReference type="InterPro" id="IPR001537">
    <property type="entry name" value="SpoU_MeTrfase"/>
</dbReference>
<comment type="catalytic activity">
    <reaction evidence="6">
        <text>5-carboxymethylaminomethyluridine(34) in tRNA(Leu) + S-adenosyl-L-methionine = 5-carboxymethylaminomethyl-2'-O-methyluridine(34) in tRNA(Leu) + S-adenosyl-L-homocysteine + H(+)</text>
        <dbReference type="Rhea" id="RHEA:43088"/>
        <dbReference type="Rhea" id="RHEA-COMP:10333"/>
        <dbReference type="Rhea" id="RHEA-COMP:10334"/>
        <dbReference type="ChEBI" id="CHEBI:15378"/>
        <dbReference type="ChEBI" id="CHEBI:57856"/>
        <dbReference type="ChEBI" id="CHEBI:59789"/>
        <dbReference type="ChEBI" id="CHEBI:74508"/>
        <dbReference type="ChEBI" id="CHEBI:74511"/>
        <dbReference type="EC" id="2.1.1.207"/>
    </reaction>
</comment>
<feature type="region of interest" description="Disordered" evidence="8">
    <location>
        <begin position="70"/>
        <end position="95"/>
    </location>
</feature>
<keyword evidence="5 6" id="KW-0819">tRNA processing</keyword>
<dbReference type="Proteomes" id="UP000070578">
    <property type="component" value="Unassembled WGS sequence"/>
</dbReference>
<reference evidence="10 11" key="2">
    <citation type="submission" date="2016-03" db="EMBL/GenBank/DDBJ databases">
        <title>New uncultured bacterium of the family Gallionellaceae from acid mine drainage: description and reconstruction of genome based on metagenomic analysis of microbial community.</title>
        <authorList>
            <person name="Kadnikov V."/>
            <person name="Ivasenko D."/>
            <person name="Beletsky A."/>
            <person name="Mardanov A."/>
            <person name="Danilova E."/>
            <person name="Pimenov N."/>
            <person name="Karnachuk O."/>
            <person name="Ravin N."/>
        </authorList>
    </citation>
    <scope>NUCLEOTIDE SEQUENCE [LARGE SCALE GENOMIC DNA]</scope>
    <source>
        <strain evidence="10">ShG14-8</strain>
    </source>
</reference>
<evidence type="ECO:0000256" key="2">
    <source>
        <dbReference type="ARBA" id="ARBA00022603"/>
    </source>
</evidence>
<reference evidence="10 11" key="1">
    <citation type="submission" date="2016-02" db="EMBL/GenBank/DDBJ databases">
        <authorList>
            <person name="Wen L."/>
            <person name="He K."/>
            <person name="Yang H."/>
        </authorList>
    </citation>
    <scope>NUCLEOTIDE SEQUENCE [LARGE SCALE GENOMIC DNA]</scope>
    <source>
        <strain evidence="10">ShG14-8</strain>
    </source>
</reference>
<feature type="binding site" evidence="6 7">
    <location>
        <position position="140"/>
    </location>
    <ligand>
        <name>S-adenosyl-L-methionine</name>
        <dbReference type="ChEBI" id="CHEBI:59789"/>
    </ligand>
</feature>
<dbReference type="PIRSF" id="PIRSF029256">
    <property type="entry name" value="SpoU_TrmH_prd"/>
    <property type="match status" value="1"/>
</dbReference>
<name>A0A139BU36_9PROT</name>
<dbReference type="GO" id="GO:0141098">
    <property type="term" value="F:tRNA (cytidine(34)-2'-O)-methyltransferase activity"/>
    <property type="evidence" value="ECO:0007669"/>
    <property type="project" value="RHEA"/>
</dbReference>
<feature type="binding site" evidence="6 7">
    <location>
        <position position="170"/>
    </location>
    <ligand>
        <name>S-adenosyl-L-methionine</name>
        <dbReference type="ChEBI" id="CHEBI:59789"/>
    </ligand>
</feature>
<evidence type="ECO:0000256" key="4">
    <source>
        <dbReference type="ARBA" id="ARBA00022691"/>
    </source>
</evidence>
<keyword evidence="3 6" id="KW-0808">Transferase</keyword>
<dbReference type="CDD" id="cd18094">
    <property type="entry name" value="SpoU-like_TrmL"/>
    <property type="match status" value="1"/>
</dbReference>
<keyword evidence="1 6" id="KW-0963">Cytoplasm</keyword>
<dbReference type="InterPro" id="IPR029028">
    <property type="entry name" value="Alpha/beta_knot_MTases"/>
</dbReference>
<evidence type="ECO:0000256" key="1">
    <source>
        <dbReference type="ARBA" id="ARBA00022490"/>
    </source>
</evidence>
<keyword evidence="4 6" id="KW-0949">S-adenosyl-L-methionine</keyword>
<dbReference type="AlphaFoldDB" id="A0A139BU36"/>
<dbReference type="InterPro" id="IPR016914">
    <property type="entry name" value="TrmL"/>
</dbReference>
<feature type="binding site" evidence="6 7">
    <location>
        <position position="118"/>
    </location>
    <ligand>
        <name>S-adenosyl-L-methionine</name>
        <dbReference type="ChEBI" id="CHEBI:59789"/>
    </ligand>
</feature>
<dbReference type="Gene3D" id="3.40.1280.10">
    <property type="match status" value="1"/>
</dbReference>
<evidence type="ECO:0000313" key="10">
    <source>
        <dbReference type="EMBL" id="KXS32275.1"/>
    </source>
</evidence>
<dbReference type="EMBL" id="LSLI01000035">
    <property type="protein sequence ID" value="KXS32275.1"/>
    <property type="molecule type" value="Genomic_DNA"/>
</dbReference>
<dbReference type="HAMAP" id="MF_01885">
    <property type="entry name" value="tRNA_methyltr_TrmL"/>
    <property type="match status" value="1"/>
</dbReference>
<evidence type="ECO:0000256" key="5">
    <source>
        <dbReference type="ARBA" id="ARBA00022694"/>
    </source>
</evidence>
<comment type="caution">
    <text evidence="10">The sequence shown here is derived from an EMBL/GenBank/DDBJ whole genome shotgun (WGS) entry which is preliminary data.</text>
</comment>
<evidence type="ECO:0000313" key="11">
    <source>
        <dbReference type="Proteomes" id="UP000070578"/>
    </source>
</evidence>
<accession>A0A139BU36</accession>
<dbReference type="GO" id="GO:0002131">
    <property type="term" value="P:wobble position cytosine ribose methylation"/>
    <property type="evidence" value="ECO:0007669"/>
    <property type="project" value="TreeGrafter"/>
</dbReference>
<dbReference type="GO" id="GO:0141102">
    <property type="term" value="F:tRNA (5-carboxymethylaminomethyluridine(34)-2'-O)-methyltransferase activity"/>
    <property type="evidence" value="ECO:0007669"/>
    <property type="project" value="RHEA"/>
</dbReference>
<gene>
    <name evidence="6" type="primary">trmL</name>
    <name evidence="10" type="ORF">AWT59_1589</name>
</gene>
<feature type="binding site" evidence="6 7">
    <location>
        <position position="162"/>
    </location>
    <ligand>
        <name>S-adenosyl-L-methionine</name>
        <dbReference type="ChEBI" id="CHEBI:59789"/>
    </ligand>
</feature>
<comment type="subunit">
    <text evidence="6">Homodimer.</text>
</comment>
<comment type="catalytic activity">
    <reaction evidence="6">
        <text>cytidine(34) in tRNA + S-adenosyl-L-methionine = 2'-O-methylcytidine(34) in tRNA + S-adenosyl-L-homocysteine + H(+)</text>
        <dbReference type="Rhea" id="RHEA:43084"/>
        <dbReference type="Rhea" id="RHEA-COMP:10331"/>
        <dbReference type="Rhea" id="RHEA-COMP:10332"/>
        <dbReference type="ChEBI" id="CHEBI:15378"/>
        <dbReference type="ChEBI" id="CHEBI:57856"/>
        <dbReference type="ChEBI" id="CHEBI:59789"/>
        <dbReference type="ChEBI" id="CHEBI:74495"/>
        <dbReference type="ChEBI" id="CHEBI:82748"/>
        <dbReference type="EC" id="2.1.1.207"/>
    </reaction>
</comment>